<keyword evidence="2" id="KW-0472">Membrane</keyword>
<dbReference type="NCBIfam" id="TIGR04088">
    <property type="entry name" value="cognate_SipW"/>
    <property type="match status" value="1"/>
</dbReference>
<gene>
    <name evidence="4" type="ORF">ACFSBL_01950</name>
</gene>
<dbReference type="InterPro" id="IPR036465">
    <property type="entry name" value="vWFA_dom_sf"/>
</dbReference>
<dbReference type="InterPro" id="IPR023833">
    <property type="entry name" value="Signal_pept_SipW-depend-type"/>
</dbReference>
<feature type="region of interest" description="Disordered" evidence="1">
    <location>
        <begin position="338"/>
        <end position="385"/>
    </location>
</feature>
<proteinExistence type="predicted"/>
<dbReference type="PROSITE" id="PS51318">
    <property type="entry name" value="TAT"/>
    <property type="match status" value="1"/>
</dbReference>
<dbReference type="PROSITE" id="PS50234">
    <property type="entry name" value="VWFA"/>
    <property type="match status" value="1"/>
</dbReference>
<dbReference type="AlphaFoldDB" id="A0ABD6DDP8"/>
<keyword evidence="5" id="KW-1185">Reference proteome</keyword>
<feature type="compositionally biased region" description="Acidic residues" evidence="1">
    <location>
        <begin position="363"/>
        <end position="373"/>
    </location>
</feature>
<dbReference type="Proteomes" id="UP001597034">
    <property type="component" value="Unassembled WGS sequence"/>
</dbReference>
<feature type="region of interest" description="Disordered" evidence="1">
    <location>
        <begin position="170"/>
        <end position="201"/>
    </location>
</feature>
<evidence type="ECO:0000256" key="1">
    <source>
        <dbReference type="SAM" id="MobiDB-lite"/>
    </source>
</evidence>
<dbReference type="Pfam" id="PF00092">
    <property type="entry name" value="VWA"/>
    <property type="match status" value="1"/>
</dbReference>
<name>A0ABD6DDP8_9EURY</name>
<keyword evidence="2" id="KW-1133">Transmembrane helix</keyword>
<evidence type="ECO:0000259" key="3">
    <source>
        <dbReference type="PROSITE" id="PS50234"/>
    </source>
</evidence>
<evidence type="ECO:0000313" key="4">
    <source>
        <dbReference type="EMBL" id="MFD1644434.1"/>
    </source>
</evidence>
<dbReference type="Gene3D" id="3.40.50.410">
    <property type="entry name" value="von Willebrand factor, type A domain"/>
    <property type="match status" value="1"/>
</dbReference>
<dbReference type="InterPro" id="IPR002035">
    <property type="entry name" value="VWF_A"/>
</dbReference>
<dbReference type="EMBL" id="JBHUDO010000001">
    <property type="protein sequence ID" value="MFD1644434.1"/>
    <property type="molecule type" value="Genomic_DNA"/>
</dbReference>
<feature type="compositionally biased region" description="Basic and acidic residues" evidence="1">
    <location>
        <begin position="186"/>
        <end position="199"/>
    </location>
</feature>
<dbReference type="RefSeq" id="WP_256399704.1">
    <property type="nucleotide sequence ID" value="NZ_JANHJR010000002.1"/>
</dbReference>
<protein>
    <submittedName>
        <fullName evidence="4">VWA domain-containing protein</fullName>
    </submittedName>
</protein>
<evidence type="ECO:0000256" key="2">
    <source>
        <dbReference type="SAM" id="Phobius"/>
    </source>
</evidence>
<feature type="compositionally biased region" description="Polar residues" evidence="1">
    <location>
        <begin position="174"/>
        <end position="183"/>
    </location>
</feature>
<dbReference type="InterPro" id="IPR006311">
    <property type="entry name" value="TAT_signal"/>
</dbReference>
<feature type="domain" description="VWFA" evidence="3">
    <location>
        <begin position="289"/>
        <end position="540"/>
    </location>
</feature>
<comment type="caution">
    <text evidence="4">The sequence shown here is derived from an EMBL/GenBank/DDBJ whole genome shotgun (WGS) entry which is preliminary data.</text>
</comment>
<reference evidence="4 5" key="1">
    <citation type="journal article" date="2019" name="Int. J. Syst. Evol. Microbiol.">
        <title>The Global Catalogue of Microorganisms (GCM) 10K type strain sequencing project: providing services to taxonomists for standard genome sequencing and annotation.</title>
        <authorList>
            <consortium name="The Broad Institute Genomics Platform"/>
            <consortium name="The Broad Institute Genome Sequencing Center for Infectious Disease"/>
            <person name="Wu L."/>
            <person name="Ma J."/>
        </authorList>
    </citation>
    <scope>NUCLEOTIDE SEQUENCE [LARGE SCALE GENOMIC DNA]</scope>
    <source>
        <strain evidence="4 5">CGMCC 1.10390</strain>
    </source>
</reference>
<evidence type="ECO:0000313" key="5">
    <source>
        <dbReference type="Proteomes" id="UP001597034"/>
    </source>
</evidence>
<dbReference type="SMART" id="SM00327">
    <property type="entry name" value="VWA"/>
    <property type="match status" value="1"/>
</dbReference>
<sequence>MSNENIGLSRRKILAGIGAAGVASVGAGLGTSAYFSDVESFDGNTIAAGELDLKVDWEEHYNYPQLLGFDDPTANLEYAPVRDLEAIPSETDPDGWMPFPPGTDDGDDTPDPMLYVYDGNESETTDVDQYMMDTAIESFPDAENDGSAEFPLEAMYPNLDACDVLADVGDPETSDLSSYTTADPETLGRTDNADTRFDDGSAAPMINLTDVKPGDFGEVTFSTHLCDNPGYLWMAMPGGLDLDENGLTEPEAESEGEEEDVVELADEIQTAIWYDNDCDNLVDREEKLDIMAIADTSGSINGSQMDIIESAANTFVDFLPEDQIDGEDRVRAGLLTMNGPGDSGEDLPDQPVLQKGMGPLSQFDEDNDGDADVGESLPEQGNGNTPMPHALDLARKVLQDQGRGDARQVILLVTDGLPDYVSSGPTVPYTVEDPDTGDTYTSENYDGNSDGASSCTELDETGDVADDIKGEGIDILGVGIDIGDTSCQEEDDDGNLVTIAGDTFLQCRVTGLAPSPDTCEPNQFFDVDDYADLEDVAEDIGMQLVGGDATGEQIIFRGTLREAETLLTDGNGYPLDADRDTEGRQCFQPWQTHCFGFSWCLPYDVGNHVQSDEAGFDIGFYTEQCRHNDGEQEAV</sequence>
<keyword evidence="2" id="KW-0812">Transmembrane</keyword>
<feature type="transmembrane region" description="Helical" evidence="2">
    <location>
        <begin position="12"/>
        <end position="35"/>
    </location>
</feature>
<accession>A0ABD6DDP8</accession>
<organism evidence="4 5">
    <name type="scientific">Haloarchaeobius litoreus</name>
    <dbReference type="NCBI Taxonomy" id="755306"/>
    <lineage>
        <taxon>Archaea</taxon>
        <taxon>Methanobacteriati</taxon>
        <taxon>Methanobacteriota</taxon>
        <taxon>Stenosarchaea group</taxon>
        <taxon>Halobacteria</taxon>
        <taxon>Halobacteriales</taxon>
        <taxon>Halorubellaceae</taxon>
        <taxon>Haloarchaeobius</taxon>
    </lineage>
</organism>
<dbReference type="SUPFAM" id="SSF53300">
    <property type="entry name" value="vWA-like"/>
    <property type="match status" value="1"/>
</dbReference>
<dbReference type="CDD" id="cd00198">
    <property type="entry name" value="vWFA"/>
    <property type="match status" value="1"/>
</dbReference>